<sequence length="325" mass="36025">MSDSPRRAYPYSTLLRLTHWLNVPLLLLMIASGLQIWWAYPAFGPGLPKPEALYRALAGGEAPVDPGGIMLSGGYRAFVQEITGRFGIGGWLAGALRWHFAAMWPYALNGLAYLLLLLLTEEGRHYRIRREDLAGALEMLRHPLRTFHNPPGEGKFNPIQKLAYNAVVLAGILSILTGLAVYKPVQLGFLTAALGGYQASRFLHFLAALFLALFTAGHLVMVLSHGWRRGLAPMVVGIKAEREEFRARQRAFARRTGRALAELAVLALALWLGSALADILNWLLRGSAPWEPFGALLYLAARLGPVRAWDRRSRLARLRRMEAAT</sequence>
<keyword evidence="3 6" id="KW-0812">Transmembrane</keyword>
<comment type="subcellular location">
    <subcellularLocation>
        <location evidence="1">Cell membrane</location>
        <topology evidence="1">Multi-pass membrane protein</topology>
    </subcellularLocation>
</comment>
<keyword evidence="4 6" id="KW-1133">Transmembrane helix</keyword>
<dbReference type="GO" id="GO:0009055">
    <property type="term" value="F:electron transfer activity"/>
    <property type="evidence" value="ECO:0007669"/>
    <property type="project" value="InterPro"/>
</dbReference>
<comment type="caution">
    <text evidence="8">The sequence shown here is derived from an EMBL/GenBank/DDBJ whole genome shotgun (WGS) entry which is preliminary data.</text>
</comment>
<keyword evidence="5 6" id="KW-0472">Membrane</keyword>
<evidence type="ECO:0000256" key="3">
    <source>
        <dbReference type="ARBA" id="ARBA00022692"/>
    </source>
</evidence>
<feature type="transmembrane region" description="Helical" evidence="6">
    <location>
        <begin position="290"/>
        <end position="309"/>
    </location>
</feature>
<feature type="transmembrane region" description="Helical" evidence="6">
    <location>
        <begin position="20"/>
        <end position="40"/>
    </location>
</feature>
<accession>A0A933E8R4</accession>
<dbReference type="Proteomes" id="UP000752292">
    <property type="component" value="Unassembled WGS sequence"/>
</dbReference>
<evidence type="ECO:0000313" key="8">
    <source>
        <dbReference type="EMBL" id="MBI4250825.1"/>
    </source>
</evidence>
<dbReference type="InterPro" id="IPR011577">
    <property type="entry name" value="Cyt_b561_bac/Ni-Hgenase"/>
</dbReference>
<protein>
    <submittedName>
        <fullName evidence="8">Cytochrome b/b6 domain-containing protein</fullName>
    </submittedName>
</protein>
<dbReference type="GO" id="GO:0020037">
    <property type="term" value="F:heme binding"/>
    <property type="evidence" value="ECO:0007669"/>
    <property type="project" value="TreeGrafter"/>
</dbReference>
<dbReference type="PANTHER" id="PTHR30485:SF1">
    <property type="entry name" value="CYTOCHROME YDHU-RELATED"/>
    <property type="match status" value="1"/>
</dbReference>
<proteinExistence type="predicted"/>
<evidence type="ECO:0000256" key="1">
    <source>
        <dbReference type="ARBA" id="ARBA00004651"/>
    </source>
</evidence>
<dbReference type="Gene3D" id="1.20.950.20">
    <property type="entry name" value="Transmembrane di-heme cytochromes, Chain C"/>
    <property type="match status" value="1"/>
</dbReference>
<feature type="transmembrane region" description="Helical" evidence="6">
    <location>
        <begin position="101"/>
        <end position="120"/>
    </location>
</feature>
<evidence type="ECO:0000313" key="9">
    <source>
        <dbReference type="Proteomes" id="UP000752292"/>
    </source>
</evidence>
<dbReference type="AlphaFoldDB" id="A0A933E8R4"/>
<feature type="domain" description="Cytochrome b561 bacterial/Ni-hydrogenase" evidence="7">
    <location>
        <begin position="11"/>
        <end position="235"/>
    </location>
</feature>
<dbReference type="InterPro" id="IPR016174">
    <property type="entry name" value="Di-haem_cyt_TM"/>
</dbReference>
<dbReference type="PANTHER" id="PTHR30485">
    <property type="entry name" value="NI/FE-HYDROGENASE 1 B-TYPE CYTOCHROME SUBUNIT"/>
    <property type="match status" value="1"/>
</dbReference>
<evidence type="ECO:0000256" key="5">
    <source>
        <dbReference type="ARBA" id="ARBA00023136"/>
    </source>
</evidence>
<gene>
    <name evidence="8" type="ORF">HY618_00055</name>
</gene>
<reference evidence="8" key="1">
    <citation type="submission" date="2020-07" db="EMBL/GenBank/DDBJ databases">
        <title>Huge and variable diversity of episymbiotic CPR bacteria and DPANN archaea in groundwater ecosystems.</title>
        <authorList>
            <person name="He C.Y."/>
            <person name="Keren R."/>
            <person name="Whittaker M."/>
            <person name="Farag I.F."/>
            <person name="Doudna J."/>
            <person name="Cate J.H.D."/>
            <person name="Banfield J.F."/>
        </authorList>
    </citation>
    <scope>NUCLEOTIDE SEQUENCE</scope>
    <source>
        <strain evidence="8">NC_groundwater_1370_Ag_S-0.2um_69_93</strain>
    </source>
</reference>
<dbReference type="InterPro" id="IPR051542">
    <property type="entry name" value="Hydrogenase_cytochrome"/>
</dbReference>
<organism evidence="8 9">
    <name type="scientific">Tectimicrobiota bacterium</name>
    <dbReference type="NCBI Taxonomy" id="2528274"/>
    <lineage>
        <taxon>Bacteria</taxon>
        <taxon>Pseudomonadati</taxon>
        <taxon>Nitrospinota/Tectimicrobiota group</taxon>
        <taxon>Candidatus Tectimicrobiota</taxon>
    </lineage>
</organism>
<dbReference type="SUPFAM" id="SSF81342">
    <property type="entry name" value="Transmembrane di-heme cytochromes"/>
    <property type="match status" value="2"/>
</dbReference>
<evidence type="ECO:0000259" key="7">
    <source>
        <dbReference type="Pfam" id="PF01292"/>
    </source>
</evidence>
<dbReference type="Pfam" id="PF01292">
    <property type="entry name" value="Ni_hydr_CYTB"/>
    <property type="match status" value="1"/>
</dbReference>
<feature type="transmembrane region" description="Helical" evidence="6">
    <location>
        <begin position="259"/>
        <end position="284"/>
    </location>
</feature>
<dbReference type="GO" id="GO:0005886">
    <property type="term" value="C:plasma membrane"/>
    <property type="evidence" value="ECO:0007669"/>
    <property type="project" value="UniProtKB-SubCell"/>
</dbReference>
<evidence type="ECO:0000256" key="2">
    <source>
        <dbReference type="ARBA" id="ARBA00022475"/>
    </source>
</evidence>
<dbReference type="EMBL" id="JACQRX010000003">
    <property type="protein sequence ID" value="MBI4250825.1"/>
    <property type="molecule type" value="Genomic_DNA"/>
</dbReference>
<feature type="transmembrane region" description="Helical" evidence="6">
    <location>
        <begin position="162"/>
        <end position="182"/>
    </location>
</feature>
<evidence type="ECO:0000256" key="4">
    <source>
        <dbReference type="ARBA" id="ARBA00022989"/>
    </source>
</evidence>
<dbReference type="GO" id="GO:0022904">
    <property type="term" value="P:respiratory electron transport chain"/>
    <property type="evidence" value="ECO:0007669"/>
    <property type="project" value="InterPro"/>
</dbReference>
<evidence type="ECO:0000256" key="6">
    <source>
        <dbReference type="SAM" id="Phobius"/>
    </source>
</evidence>
<keyword evidence="2" id="KW-1003">Cell membrane</keyword>
<name>A0A933E8R4_UNCTE</name>
<feature type="transmembrane region" description="Helical" evidence="6">
    <location>
        <begin position="202"/>
        <end position="224"/>
    </location>
</feature>